<evidence type="ECO:0000256" key="7">
    <source>
        <dbReference type="ARBA" id="ARBA00022915"/>
    </source>
</evidence>
<evidence type="ECO:0000256" key="4">
    <source>
        <dbReference type="ARBA" id="ARBA00012086"/>
    </source>
</evidence>
<keyword evidence="9 12" id="KW-0456">Lyase</keyword>
<organism evidence="16 17">
    <name type="scientific">Dactylosporangium aurantiacum</name>
    <dbReference type="NCBI Taxonomy" id="35754"/>
    <lineage>
        <taxon>Bacteria</taxon>
        <taxon>Bacillati</taxon>
        <taxon>Actinomycetota</taxon>
        <taxon>Actinomycetes</taxon>
        <taxon>Micromonosporales</taxon>
        <taxon>Micromonosporaceae</taxon>
        <taxon>Dactylosporangium</taxon>
    </lineage>
</organism>
<dbReference type="OrthoDB" id="9782828at2"/>
<comment type="caution">
    <text evidence="12">Was originally thought to be a dihydrodipicolinate synthase (DHDPS), catalyzing the condensation of (S)-aspartate-beta-semialdehyde [(S)-ASA] and pyruvate to dihydrodipicolinate (DHDP). However, it was shown in E.coli that the product of the enzymatic reaction is not dihydrodipicolinate but in fact (4S)-4-hydroxy-2,3,4,5-tetrahydro-(2S)-dipicolinic acid (HTPA), and that the consecutive dehydration reaction leading to DHDP is not spontaneous but catalyzed by DapB.</text>
</comment>
<accession>A0A9Q9IA20</accession>
<feature type="binding site" evidence="12 15">
    <location>
        <position position="203"/>
    </location>
    <ligand>
        <name>pyruvate</name>
        <dbReference type="ChEBI" id="CHEBI:15361"/>
    </ligand>
</feature>
<comment type="subcellular location">
    <subcellularLocation>
        <location evidence="12">Cytoplasm</location>
    </subcellularLocation>
</comment>
<comment type="catalytic activity">
    <reaction evidence="11 12">
        <text>L-aspartate 4-semialdehyde + pyruvate = (2S,4S)-4-hydroxy-2,3,4,5-tetrahydrodipicolinate + H2O + H(+)</text>
        <dbReference type="Rhea" id="RHEA:34171"/>
        <dbReference type="ChEBI" id="CHEBI:15361"/>
        <dbReference type="ChEBI" id="CHEBI:15377"/>
        <dbReference type="ChEBI" id="CHEBI:15378"/>
        <dbReference type="ChEBI" id="CHEBI:67139"/>
        <dbReference type="ChEBI" id="CHEBI:537519"/>
        <dbReference type="EC" id="4.3.3.7"/>
    </reaction>
</comment>
<sequence length="294" mass="29042">MQLSGIFVPLVTPFAADGSVALDALAALAGRVLEEGAAGLVALGTTGEPATLSGAERAAVVDVCRVVCARYGVPLLVGTGGSSTAGTVEAVRAVRGDAAMVVVPPYTRPGAAGVLAHVRAVAAASPVPVVVYHVPYRTGQPLDVATLLRLAAVPNVVGMKLSDGAVSGDTVALLGALPPGFAVLGGDDTVVGPLLALGAAGGILASAHVATGRFVALHEAWRDGEVRRARRLGARLAAVSAALFAEPNPAVVKAVLHAEGRIPTPHVRLPLLPASAAALAAARDALAGLAAGAR</sequence>
<dbReference type="PIRSF" id="PIRSF001365">
    <property type="entry name" value="DHDPS"/>
    <property type="match status" value="1"/>
</dbReference>
<evidence type="ECO:0000256" key="1">
    <source>
        <dbReference type="ARBA" id="ARBA00003294"/>
    </source>
</evidence>
<evidence type="ECO:0000256" key="12">
    <source>
        <dbReference type="HAMAP-Rule" id="MF_00418"/>
    </source>
</evidence>
<dbReference type="InterPro" id="IPR002220">
    <property type="entry name" value="DapA-like"/>
</dbReference>
<feature type="active site" description="Proton donor/acceptor" evidence="12 14">
    <location>
        <position position="132"/>
    </location>
</feature>
<keyword evidence="8 12" id="KW-0457">Lysine biosynthesis</keyword>
<dbReference type="RefSeq" id="WP_033357337.1">
    <property type="nucleotide sequence ID" value="NZ_CP073767.1"/>
</dbReference>
<dbReference type="EMBL" id="CP073767">
    <property type="protein sequence ID" value="UWZ50448.1"/>
    <property type="molecule type" value="Genomic_DNA"/>
</dbReference>
<feature type="site" description="Part of a proton relay during catalysis" evidence="12">
    <location>
        <position position="45"/>
    </location>
</feature>
<dbReference type="InterPro" id="IPR005263">
    <property type="entry name" value="DapA"/>
</dbReference>
<evidence type="ECO:0000256" key="10">
    <source>
        <dbReference type="ARBA" id="ARBA00023270"/>
    </source>
</evidence>
<evidence type="ECO:0000256" key="3">
    <source>
        <dbReference type="ARBA" id="ARBA00007592"/>
    </source>
</evidence>
<dbReference type="SMART" id="SM01130">
    <property type="entry name" value="DHDPS"/>
    <property type="match status" value="1"/>
</dbReference>
<dbReference type="Pfam" id="PF00701">
    <property type="entry name" value="DHDPS"/>
    <property type="match status" value="1"/>
</dbReference>
<evidence type="ECO:0000256" key="14">
    <source>
        <dbReference type="PIRSR" id="PIRSR001365-1"/>
    </source>
</evidence>
<comment type="pathway">
    <text evidence="2 12">Amino-acid biosynthesis; L-lysine biosynthesis via DAP pathway; (S)-tetrahydrodipicolinate from L-aspartate: step 3/4.</text>
</comment>
<gene>
    <name evidence="12" type="primary">dapA</name>
    <name evidence="16" type="ORF">Daura_26825</name>
</gene>
<evidence type="ECO:0000256" key="15">
    <source>
        <dbReference type="PIRSR" id="PIRSR001365-2"/>
    </source>
</evidence>
<dbReference type="GO" id="GO:0009089">
    <property type="term" value="P:lysine biosynthetic process via diaminopimelate"/>
    <property type="evidence" value="ECO:0007669"/>
    <property type="project" value="UniProtKB-UniRule"/>
</dbReference>
<proteinExistence type="inferred from homology"/>
<dbReference type="SUPFAM" id="SSF51569">
    <property type="entry name" value="Aldolase"/>
    <property type="match status" value="1"/>
</dbReference>
<comment type="function">
    <text evidence="1 12">Catalyzes the condensation of (S)-aspartate-beta-semialdehyde [(S)-ASA] and pyruvate to 4-hydroxy-tetrahydrodipicolinate (HTPA).</text>
</comment>
<evidence type="ECO:0000256" key="13">
    <source>
        <dbReference type="PIRNR" id="PIRNR001365"/>
    </source>
</evidence>
<dbReference type="Proteomes" id="UP001058003">
    <property type="component" value="Chromosome"/>
</dbReference>
<evidence type="ECO:0000256" key="9">
    <source>
        <dbReference type="ARBA" id="ARBA00023239"/>
    </source>
</evidence>
<keyword evidence="7 12" id="KW-0220">Diaminopimelate biosynthesis</keyword>
<name>A0A9Q9IA20_9ACTN</name>
<dbReference type="PANTHER" id="PTHR12128:SF66">
    <property type="entry name" value="4-HYDROXY-2-OXOGLUTARATE ALDOLASE, MITOCHONDRIAL"/>
    <property type="match status" value="1"/>
</dbReference>
<dbReference type="KEGG" id="daur:Daura_26825"/>
<dbReference type="PANTHER" id="PTHR12128">
    <property type="entry name" value="DIHYDRODIPICOLINATE SYNTHASE"/>
    <property type="match status" value="1"/>
</dbReference>
<protein>
    <recommendedName>
        <fullName evidence="4 12">4-hydroxy-tetrahydrodipicolinate synthase</fullName>
        <shortName evidence="12">HTPA synthase</shortName>
        <ecNumber evidence="4 12">4.3.3.7</ecNumber>
    </recommendedName>
</protein>
<feature type="active site" description="Schiff-base intermediate with substrate" evidence="12 14">
    <location>
        <position position="160"/>
    </location>
</feature>
<dbReference type="HAMAP" id="MF_00418">
    <property type="entry name" value="DapA"/>
    <property type="match status" value="1"/>
</dbReference>
<feature type="binding site" evidence="12 15">
    <location>
        <position position="46"/>
    </location>
    <ligand>
        <name>pyruvate</name>
        <dbReference type="ChEBI" id="CHEBI:15361"/>
    </ligand>
</feature>
<evidence type="ECO:0000256" key="5">
    <source>
        <dbReference type="ARBA" id="ARBA00022490"/>
    </source>
</evidence>
<feature type="site" description="Part of a proton relay during catalysis" evidence="12">
    <location>
        <position position="106"/>
    </location>
</feature>
<comment type="subunit">
    <text evidence="12">Homotetramer; dimer of dimers.</text>
</comment>
<dbReference type="GO" id="GO:0019877">
    <property type="term" value="P:diaminopimelate biosynthetic process"/>
    <property type="evidence" value="ECO:0007669"/>
    <property type="project" value="UniProtKB-UniRule"/>
</dbReference>
<evidence type="ECO:0000256" key="2">
    <source>
        <dbReference type="ARBA" id="ARBA00005120"/>
    </source>
</evidence>
<evidence type="ECO:0000256" key="6">
    <source>
        <dbReference type="ARBA" id="ARBA00022605"/>
    </source>
</evidence>
<keyword evidence="6 12" id="KW-0028">Amino-acid biosynthesis</keyword>
<dbReference type="EC" id="4.3.3.7" evidence="4 12"/>
<keyword evidence="5 12" id="KW-0963">Cytoplasm</keyword>
<evidence type="ECO:0000313" key="17">
    <source>
        <dbReference type="Proteomes" id="UP001058003"/>
    </source>
</evidence>
<evidence type="ECO:0000313" key="16">
    <source>
        <dbReference type="EMBL" id="UWZ50448.1"/>
    </source>
</evidence>
<dbReference type="AlphaFoldDB" id="A0A9Q9IA20"/>
<evidence type="ECO:0000256" key="8">
    <source>
        <dbReference type="ARBA" id="ARBA00023154"/>
    </source>
</evidence>
<reference evidence="16" key="1">
    <citation type="submission" date="2021-04" db="EMBL/GenBank/DDBJ databases">
        <title>Dactylosporangium aurantiacum NRRL B-8018 full assembly.</title>
        <authorList>
            <person name="Hartkoorn R.C."/>
            <person name="Beaudoing E."/>
            <person name="Hot D."/>
        </authorList>
    </citation>
    <scope>NUCLEOTIDE SEQUENCE</scope>
    <source>
        <strain evidence="16">NRRL B-8018</strain>
    </source>
</reference>
<comment type="similarity">
    <text evidence="3 12 13">Belongs to the DapA family.</text>
</comment>
<keyword evidence="17" id="KW-1185">Reference proteome</keyword>
<dbReference type="Gene3D" id="3.20.20.70">
    <property type="entry name" value="Aldolase class I"/>
    <property type="match status" value="1"/>
</dbReference>
<dbReference type="InterPro" id="IPR013785">
    <property type="entry name" value="Aldolase_TIM"/>
</dbReference>
<evidence type="ECO:0000256" key="11">
    <source>
        <dbReference type="ARBA" id="ARBA00047836"/>
    </source>
</evidence>
<dbReference type="GO" id="GO:0005737">
    <property type="term" value="C:cytoplasm"/>
    <property type="evidence" value="ECO:0007669"/>
    <property type="project" value="UniProtKB-SubCell"/>
</dbReference>
<keyword evidence="10 12" id="KW-0704">Schiff base</keyword>
<dbReference type="GO" id="GO:0008840">
    <property type="term" value="F:4-hydroxy-tetrahydrodipicolinate synthase activity"/>
    <property type="evidence" value="ECO:0007669"/>
    <property type="project" value="UniProtKB-UniRule"/>
</dbReference>
<dbReference type="PRINTS" id="PR00146">
    <property type="entry name" value="DHPICSNTHASE"/>
</dbReference>